<keyword evidence="1" id="KW-0472">Membrane</keyword>
<keyword evidence="1" id="KW-1133">Transmembrane helix</keyword>
<sequence>MLKPPKIFLYYLIVLMMFGVLSYFIPADGVKLGSSEYKLRWLSLSKIFTHEEMPLPVPASDTAMLTINELDDSGANILQPFDSITTDTLTTISQLIVDTIVRDSVAPELRLIYPQAFKQLLQAFYRKIETADDSGKVIRILHMGDSQIEGDRISRYLRQSFQTNFKGSGPGLVPLYDPLKQFPSVWIRNDGLWSEHVVYKYPRMIKDNQYGIMGKVSLIDSVGESSVHVTRSSMAQPGASHYYKSRLFLKNIVHPFTIKAYWGNELISSDSLKTDENITEINWTFQSAPKKFSLFFESEISPLFLGMSLDSLTGIAVDNIAMRGQSSPRLDKTDTLLYKQMAGHMNIGMVILQYGTNMVPTVTENYTFYRLTFYRQLQILKQTMPGVPVVVVGVGDVGKLTDGRAEAYTHIYKIKEAQKAAAVKAGFAFFDLFEAMGGQGSMIEWVNGNPRLAMSDYTHFNKPGGKKVADWLYSAIMNEYERGGGAQP</sequence>
<dbReference type="AlphaFoldDB" id="A0A521BX38"/>
<feature type="transmembrane region" description="Helical" evidence="1">
    <location>
        <begin position="7"/>
        <end position="25"/>
    </location>
</feature>
<evidence type="ECO:0000256" key="1">
    <source>
        <dbReference type="SAM" id="Phobius"/>
    </source>
</evidence>
<reference evidence="2 3" key="1">
    <citation type="submission" date="2017-05" db="EMBL/GenBank/DDBJ databases">
        <authorList>
            <person name="Varghese N."/>
            <person name="Submissions S."/>
        </authorList>
    </citation>
    <scope>NUCLEOTIDE SEQUENCE [LARGE SCALE GENOMIC DNA]</scope>
    <source>
        <strain evidence="2 3">DSM 27040</strain>
    </source>
</reference>
<dbReference type="InterPro" id="IPR036514">
    <property type="entry name" value="SGNH_hydro_sf"/>
</dbReference>
<dbReference type="Gene3D" id="3.40.50.1110">
    <property type="entry name" value="SGNH hydrolase"/>
    <property type="match status" value="1"/>
</dbReference>
<dbReference type="GO" id="GO:0016788">
    <property type="term" value="F:hydrolase activity, acting on ester bonds"/>
    <property type="evidence" value="ECO:0007669"/>
    <property type="project" value="UniProtKB-ARBA"/>
</dbReference>
<name>A0A521BX38_SACCC</name>
<dbReference type="EMBL" id="FXTB01000002">
    <property type="protein sequence ID" value="SMO51726.1"/>
    <property type="molecule type" value="Genomic_DNA"/>
</dbReference>
<accession>A0A521BX38</accession>
<gene>
    <name evidence="2" type="ORF">SAMN06265379_102159</name>
</gene>
<proteinExistence type="predicted"/>
<organism evidence="2 3">
    <name type="scientific">Saccharicrinis carchari</name>
    <dbReference type="NCBI Taxonomy" id="1168039"/>
    <lineage>
        <taxon>Bacteria</taxon>
        <taxon>Pseudomonadati</taxon>
        <taxon>Bacteroidota</taxon>
        <taxon>Bacteroidia</taxon>
        <taxon>Marinilabiliales</taxon>
        <taxon>Marinilabiliaceae</taxon>
        <taxon>Saccharicrinis</taxon>
    </lineage>
</organism>
<evidence type="ECO:0000313" key="3">
    <source>
        <dbReference type="Proteomes" id="UP000319040"/>
    </source>
</evidence>
<evidence type="ECO:0000313" key="2">
    <source>
        <dbReference type="EMBL" id="SMO51726.1"/>
    </source>
</evidence>
<dbReference type="SUPFAM" id="SSF52266">
    <property type="entry name" value="SGNH hydrolase"/>
    <property type="match status" value="1"/>
</dbReference>
<dbReference type="RefSeq" id="WP_142532474.1">
    <property type="nucleotide sequence ID" value="NZ_FXTB01000002.1"/>
</dbReference>
<keyword evidence="3" id="KW-1185">Reference proteome</keyword>
<dbReference type="Gene3D" id="2.60.120.1360">
    <property type="match status" value="1"/>
</dbReference>
<keyword evidence="1" id="KW-0812">Transmembrane</keyword>
<dbReference type="OrthoDB" id="9810515at2"/>
<dbReference type="Proteomes" id="UP000319040">
    <property type="component" value="Unassembled WGS sequence"/>
</dbReference>
<keyword evidence="2" id="KW-0378">Hydrolase</keyword>
<protein>
    <submittedName>
        <fullName evidence="2">GDSL-like Lipase/Acylhydrolase</fullName>
    </submittedName>
</protein>